<keyword evidence="2" id="KW-0812">Transmembrane</keyword>
<dbReference type="EMBL" id="QGDO01000003">
    <property type="protein sequence ID" value="PWJ42142.1"/>
    <property type="molecule type" value="Genomic_DNA"/>
</dbReference>
<evidence type="ECO:0000256" key="2">
    <source>
        <dbReference type="SAM" id="Phobius"/>
    </source>
</evidence>
<evidence type="ECO:0000313" key="3">
    <source>
        <dbReference type="EMBL" id="PWJ42142.1"/>
    </source>
</evidence>
<organism evidence="3 4">
    <name type="scientific">Sediminitomix flava</name>
    <dbReference type="NCBI Taxonomy" id="379075"/>
    <lineage>
        <taxon>Bacteria</taxon>
        <taxon>Pseudomonadati</taxon>
        <taxon>Bacteroidota</taxon>
        <taxon>Cytophagia</taxon>
        <taxon>Cytophagales</taxon>
        <taxon>Flammeovirgaceae</taxon>
        <taxon>Sediminitomix</taxon>
    </lineage>
</organism>
<evidence type="ECO:0000256" key="1">
    <source>
        <dbReference type="SAM" id="Coils"/>
    </source>
</evidence>
<dbReference type="AlphaFoldDB" id="A0A315ZA37"/>
<keyword evidence="2" id="KW-0472">Membrane</keyword>
<keyword evidence="4" id="KW-1185">Reference proteome</keyword>
<protein>
    <submittedName>
        <fullName evidence="3">Uncharacterized protein</fullName>
    </submittedName>
</protein>
<keyword evidence="2" id="KW-1133">Transmembrane helix</keyword>
<accession>A0A315ZA37</accession>
<dbReference type="Proteomes" id="UP000245535">
    <property type="component" value="Unassembled WGS sequence"/>
</dbReference>
<feature type="coiled-coil region" evidence="1">
    <location>
        <begin position="48"/>
        <end position="114"/>
    </location>
</feature>
<dbReference type="RefSeq" id="WP_109618830.1">
    <property type="nucleotide sequence ID" value="NZ_QGDO01000003.1"/>
</dbReference>
<sequence length="142" mass="16445">MKWIENISEKFEELKQKIDTSTQKIVEKKLAEYSEQQAHQFTKVSQEIVAQKEVAKHLEDEIQESIKNIRGLTSEYENTITENAQKTKKQEEDIENLKNEILSLRSEYEDFKITATKQIRNSSLISAVVAIIAMVSVVLIMK</sequence>
<keyword evidence="1" id="KW-0175">Coiled coil</keyword>
<proteinExistence type="predicted"/>
<evidence type="ECO:0000313" key="4">
    <source>
        <dbReference type="Proteomes" id="UP000245535"/>
    </source>
</evidence>
<name>A0A315ZA37_SEDFL</name>
<comment type="caution">
    <text evidence="3">The sequence shown here is derived from an EMBL/GenBank/DDBJ whole genome shotgun (WGS) entry which is preliminary data.</text>
</comment>
<gene>
    <name evidence="3" type="ORF">BC781_103392</name>
</gene>
<reference evidence="3 4" key="1">
    <citation type="submission" date="2018-03" db="EMBL/GenBank/DDBJ databases">
        <title>Genomic Encyclopedia of Archaeal and Bacterial Type Strains, Phase II (KMG-II): from individual species to whole genera.</title>
        <authorList>
            <person name="Goeker M."/>
        </authorList>
    </citation>
    <scope>NUCLEOTIDE SEQUENCE [LARGE SCALE GENOMIC DNA]</scope>
    <source>
        <strain evidence="3 4">DSM 28229</strain>
    </source>
</reference>
<feature type="transmembrane region" description="Helical" evidence="2">
    <location>
        <begin position="122"/>
        <end position="141"/>
    </location>
</feature>